<dbReference type="Gene3D" id="2.10.25.10">
    <property type="entry name" value="Laminin"/>
    <property type="match status" value="1"/>
</dbReference>
<feature type="chain" id="PRO_5043052039" description="EGF-like domain-containing protein" evidence="4">
    <location>
        <begin position="26"/>
        <end position="244"/>
    </location>
</feature>
<dbReference type="InterPro" id="IPR000742">
    <property type="entry name" value="EGF"/>
</dbReference>
<feature type="disulfide bond" evidence="1">
    <location>
        <begin position="59"/>
        <end position="68"/>
    </location>
</feature>
<keyword evidence="3" id="KW-1133">Transmembrane helix</keyword>
<comment type="caution">
    <text evidence="6">The sequence shown here is derived from an EMBL/GenBank/DDBJ whole genome shotgun (WGS) entry which is preliminary data.</text>
</comment>
<sequence length="244" mass="25401">MAGTMAVLKYLCVCLVIAPPIKVSGTATTMKDSCHVNGLDYCHNGGTCTNTQTGALCHCTPQYDGEQCDVLKPTTTGAPQLTFTGSLQHTTGTIRYSSQPSTVKTATPQHPALTSTSAGQMVVSTSKGVGAVSRTTSLPHRGGTSLSGTGVTSFPLAGVTSSRNTGVTSLLHLLTTFVSNNTTIQISTDDDSGCSVILCYIVIPTISVLASVIIAIVVSLIVYYKAVKRRREMAKVSPRMPAAV</sequence>
<feature type="domain" description="EGF-like" evidence="5">
    <location>
        <begin position="30"/>
        <end position="69"/>
    </location>
</feature>
<name>A0AAN9GND1_9CAEN</name>
<organism evidence="6 7">
    <name type="scientific">Littorina saxatilis</name>
    <dbReference type="NCBI Taxonomy" id="31220"/>
    <lineage>
        <taxon>Eukaryota</taxon>
        <taxon>Metazoa</taxon>
        <taxon>Spiralia</taxon>
        <taxon>Lophotrochozoa</taxon>
        <taxon>Mollusca</taxon>
        <taxon>Gastropoda</taxon>
        <taxon>Caenogastropoda</taxon>
        <taxon>Littorinimorpha</taxon>
        <taxon>Littorinoidea</taxon>
        <taxon>Littorinidae</taxon>
        <taxon>Littorina</taxon>
    </lineage>
</organism>
<evidence type="ECO:0000313" key="6">
    <source>
        <dbReference type="EMBL" id="KAK7112955.1"/>
    </source>
</evidence>
<evidence type="ECO:0000256" key="1">
    <source>
        <dbReference type="PROSITE-ProRule" id="PRU00076"/>
    </source>
</evidence>
<feature type="signal peptide" evidence="4">
    <location>
        <begin position="1"/>
        <end position="25"/>
    </location>
</feature>
<dbReference type="CDD" id="cd00054">
    <property type="entry name" value="EGF_CA"/>
    <property type="match status" value="1"/>
</dbReference>
<reference evidence="6 7" key="1">
    <citation type="submission" date="2024-02" db="EMBL/GenBank/DDBJ databases">
        <title>Chromosome-scale genome assembly of the rough periwinkle Littorina saxatilis.</title>
        <authorList>
            <person name="De Jode A."/>
            <person name="Faria R."/>
            <person name="Formenti G."/>
            <person name="Sims Y."/>
            <person name="Smith T.P."/>
            <person name="Tracey A."/>
            <person name="Wood J.M.D."/>
            <person name="Zagrodzka Z.B."/>
            <person name="Johannesson K."/>
            <person name="Butlin R.K."/>
            <person name="Leder E.H."/>
        </authorList>
    </citation>
    <scope>NUCLEOTIDE SEQUENCE [LARGE SCALE GENOMIC DNA]</scope>
    <source>
        <strain evidence="6">Snail1</strain>
        <tissue evidence="6">Muscle</tissue>
    </source>
</reference>
<keyword evidence="3" id="KW-0472">Membrane</keyword>
<evidence type="ECO:0000256" key="2">
    <source>
        <dbReference type="SAM" id="MobiDB-lite"/>
    </source>
</evidence>
<feature type="transmembrane region" description="Helical" evidence="3">
    <location>
        <begin position="200"/>
        <end position="224"/>
    </location>
</feature>
<feature type="region of interest" description="Disordered" evidence="2">
    <location>
        <begin position="97"/>
        <end position="118"/>
    </location>
</feature>
<evidence type="ECO:0000256" key="3">
    <source>
        <dbReference type="SAM" id="Phobius"/>
    </source>
</evidence>
<keyword evidence="1" id="KW-0245">EGF-like domain</keyword>
<dbReference type="AlphaFoldDB" id="A0AAN9GND1"/>
<keyword evidence="1" id="KW-1015">Disulfide bond</keyword>
<comment type="caution">
    <text evidence="1">Lacks conserved residue(s) required for the propagation of feature annotation.</text>
</comment>
<evidence type="ECO:0000256" key="4">
    <source>
        <dbReference type="SAM" id="SignalP"/>
    </source>
</evidence>
<keyword evidence="7" id="KW-1185">Reference proteome</keyword>
<dbReference type="EMBL" id="JBAMIC010000002">
    <property type="protein sequence ID" value="KAK7112955.1"/>
    <property type="molecule type" value="Genomic_DNA"/>
</dbReference>
<protein>
    <recommendedName>
        <fullName evidence="5">EGF-like domain-containing protein</fullName>
    </recommendedName>
</protein>
<proteinExistence type="predicted"/>
<evidence type="ECO:0000313" key="7">
    <source>
        <dbReference type="Proteomes" id="UP001374579"/>
    </source>
</evidence>
<dbReference type="SUPFAM" id="SSF57196">
    <property type="entry name" value="EGF/Laminin"/>
    <property type="match status" value="1"/>
</dbReference>
<keyword evidence="3" id="KW-0812">Transmembrane</keyword>
<dbReference type="Proteomes" id="UP001374579">
    <property type="component" value="Unassembled WGS sequence"/>
</dbReference>
<dbReference type="PROSITE" id="PS50026">
    <property type="entry name" value="EGF_3"/>
    <property type="match status" value="1"/>
</dbReference>
<keyword evidence="4" id="KW-0732">Signal</keyword>
<evidence type="ECO:0000259" key="5">
    <source>
        <dbReference type="PROSITE" id="PS50026"/>
    </source>
</evidence>
<dbReference type="Pfam" id="PF00008">
    <property type="entry name" value="EGF"/>
    <property type="match status" value="1"/>
</dbReference>
<gene>
    <name evidence="6" type="ORF">V1264_012327</name>
</gene>
<dbReference type="PROSITE" id="PS00022">
    <property type="entry name" value="EGF_1"/>
    <property type="match status" value="1"/>
</dbReference>
<accession>A0AAN9GND1</accession>